<protein>
    <submittedName>
        <fullName evidence="4">Peptidase M24, structural domain-containing protein</fullName>
    </submittedName>
</protein>
<dbReference type="InterPro" id="IPR036390">
    <property type="entry name" value="WH_DNA-bd_sf"/>
</dbReference>
<organism evidence="4 5">
    <name type="scientific">Jimgerdemannia flammicorona</name>
    <dbReference type="NCBI Taxonomy" id="994334"/>
    <lineage>
        <taxon>Eukaryota</taxon>
        <taxon>Fungi</taxon>
        <taxon>Fungi incertae sedis</taxon>
        <taxon>Mucoromycota</taxon>
        <taxon>Mucoromycotina</taxon>
        <taxon>Endogonomycetes</taxon>
        <taxon>Endogonales</taxon>
        <taxon>Endogonaceae</taxon>
        <taxon>Jimgerdemannia</taxon>
    </lineage>
</organism>
<dbReference type="Gene3D" id="3.90.230.10">
    <property type="entry name" value="Creatinase/methionine aminopeptidase superfamily"/>
    <property type="match status" value="2"/>
</dbReference>
<dbReference type="InterPro" id="IPR036388">
    <property type="entry name" value="WH-like_DNA-bd_sf"/>
</dbReference>
<dbReference type="SUPFAM" id="SSF46785">
    <property type="entry name" value="Winged helix' DNA-binding domain"/>
    <property type="match status" value="1"/>
</dbReference>
<proteinExistence type="inferred from homology"/>
<dbReference type="Pfam" id="PF00557">
    <property type="entry name" value="Peptidase_M24"/>
    <property type="match status" value="1"/>
</dbReference>
<evidence type="ECO:0000313" key="4">
    <source>
        <dbReference type="EMBL" id="RUS33887.1"/>
    </source>
</evidence>
<dbReference type="InterPro" id="IPR036005">
    <property type="entry name" value="Creatinase/aminopeptidase-like"/>
</dbReference>
<dbReference type="PANTHER" id="PTHR10804">
    <property type="entry name" value="PROTEASE FAMILY M24 METHIONYL AMINOPEPTIDASE, AMINOPEPTIDASE P"/>
    <property type="match status" value="1"/>
</dbReference>
<accession>A0A433QVZ9</accession>
<gene>
    <name evidence="4" type="ORF">BC938DRAFT_483375</name>
</gene>
<dbReference type="AlphaFoldDB" id="A0A433QVZ9"/>
<feature type="compositionally biased region" description="Basic and acidic residues" evidence="2">
    <location>
        <begin position="416"/>
        <end position="430"/>
    </location>
</feature>
<dbReference type="EMBL" id="RBNJ01000858">
    <property type="protein sequence ID" value="RUS33887.1"/>
    <property type="molecule type" value="Genomic_DNA"/>
</dbReference>
<evidence type="ECO:0000313" key="5">
    <source>
        <dbReference type="Proteomes" id="UP000274822"/>
    </source>
</evidence>
<reference evidence="4 5" key="1">
    <citation type="journal article" date="2018" name="New Phytol.">
        <title>Phylogenomics of Endogonaceae and evolution of mycorrhizas within Mucoromycota.</title>
        <authorList>
            <person name="Chang Y."/>
            <person name="Desiro A."/>
            <person name="Na H."/>
            <person name="Sandor L."/>
            <person name="Lipzen A."/>
            <person name="Clum A."/>
            <person name="Barry K."/>
            <person name="Grigoriev I.V."/>
            <person name="Martin F.M."/>
            <person name="Stajich J.E."/>
            <person name="Smith M.E."/>
            <person name="Bonito G."/>
            <person name="Spatafora J.W."/>
        </authorList>
    </citation>
    <scope>NUCLEOTIDE SEQUENCE [LARGE SCALE GENOMIC DNA]</scope>
    <source>
        <strain evidence="4 5">AD002</strain>
    </source>
</reference>
<comment type="similarity">
    <text evidence="1">Belongs to the peptidase M24 family.</text>
</comment>
<evidence type="ECO:0000259" key="3">
    <source>
        <dbReference type="Pfam" id="PF00557"/>
    </source>
</evidence>
<dbReference type="PANTHER" id="PTHR10804:SF11">
    <property type="entry name" value="PROLIFERATION-ASSOCIATED PROTEIN 2G4"/>
    <property type="match status" value="1"/>
</dbReference>
<keyword evidence="5" id="KW-1185">Reference proteome</keyword>
<dbReference type="InterPro" id="IPR000994">
    <property type="entry name" value="Pept_M24"/>
</dbReference>
<dbReference type="Proteomes" id="UP000274822">
    <property type="component" value="Unassembled WGS sequence"/>
</dbReference>
<dbReference type="FunFam" id="1.10.10.10:FF:000029">
    <property type="entry name" value="Proliferation-associated 2G4, a"/>
    <property type="match status" value="1"/>
</dbReference>
<feature type="domain" description="Peptidase M24" evidence="3">
    <location>
        <begin position="31"/>
        <end position="190"/>
    </location>
</feature>
<dbReference type="InterPro" id="IPR047113">
    <property type="entry name" value="PA2G4/ARX1"/>
</dbReference>
<dbReference type="SUPFAM" id="SSF55920">
    <property type="entry name" value="Creatinase/aminopeptidase"/>
    <property type="match status" value="1"/>
</dbReference>
<dbReference type="Gene3D" id="1.10.10.10">
    <property type="entry name" value="Winged helix-like DNA-binding domain superfamily/Winged helix DNA-binding domain"/>
    <property type="match status" value="1"/>
</dbReference>
<name>A0A433QVZ9_9FUNG</name>
<sequence>MSNKKTAAVAAAAAESEVDVTVNNVDVVTKYTTAADISNQVLKKVIAAVVDGARVLDICILGDKAIEEGTKGVYNKDKTQKGIGFPTCISVNNIICNFSPLPSDPEAASVIKTGDMVKIQLGAQIDGFAAIVAHTVVVGASAENPIKGRKADVLQAAHLALEAAIRLVKPGAKNMDVTKVITQIADAFEVKPVEGQISFNQERNVIDGKKQIIQAPSEQQLHDFERVEFAENEVYAVDILITSSAEGKPKPGAARTSVYKKTDTRYELKMKTSRAVLKELNTKFGQFPFPLRDLEDEKKARMGILECAKHHLVLPYEVLYDKEGSLDVLFLYYSPSVDENFVSYFNTPSHTPPTPNPLDAFVAQFLATILLTKNGTLKVTSPPFDQSIVQSDKSLKNETLIALLATSLKPKKNKKKAVEGEAEKKEEEAK</sequence>
<dbReference type="CDD" id="cd01089">
    <property type="entry name" value="PA2G4-like"/>
    <property type="match status" value="1"/>
</dbReference>
<evidence type="ECO:0000256" key="1">
    <source>
        <dbReference type="ARBA" id="ARBA00007319"/>
    </source>
</evidence>
<feature type="region of interest" description="Disordered" evidence="2">
    <location>
        <begin position="410"/>
        <end position="430"/>
    </location>
</feature>
<evidence type="ECO:0000256" key="2">
    <source>
        <dbReference type="SAM" id="MobiDB-lite"/>
    </source>
</evidence>
<comment type="caution">
    <text evidence="4">The sequence shown here is derived from an EMBL/GenBank/DDBJ whole genome shotgun (WGS) entry which is preliminary data.</text>
</comment>